<dbReference type="Proteomes" id="UP001557470">
    <property type="component" value="Unassembled WGS sequence"/>
</dbReference>
<evidence type="ECO:0000313" key="4">
    <source>
        <dbReference type="Proteomes" id="UP001557470"/>
    </source>
</evidence>
<organism evidence="3 4">
    <name type="scientific">Umbra pygmaea</name>
    <name type="common">Eastern mudminnow</name>
    <dbReference type="NCBI Taxonomy" id="75934"/>
    <lineage>
        <taxon>Eukaryota</taxon>
        <taxon>Metazoa</taxon>
        <taxon>Chordata</taxon>
        <taxon>Craniata</taxon>
        <taxon>Vertebrata</taxon>
        <taxon>Euteleostomi</taxon>
        <taxon>Actinopterygii</taxon>
        <taxon>Neopterygii</taxon>
        <taxon>Teleostei</taxon>
        <taxon>Protacanthopterygii</taxon>
        <taxon>Esociformes</taxon>
        <taxon>Umbridae</taxon>
        <taxon>Umbra</taxon>
    </lineage>
</organism>
<reference evidence="3 4" key="1">
    <citation type="submission" date="2024-06" db="EMBL/GenBank/DDBJ databases">
        <authorList>
            <person name="Pan Q."/>
            <person name="Wen M."/>
            <person name="Jouanno E."/>
            <person name="Zahm M."/>
            <person name="Klopp C."/>
            <person name="Cabau C."/>
            <person name="Louis A."/>
            <person name="Berthelot C."/>
            <person name="Parey E."/>
            <person name="Roest Crollius H."/>
            <person name="Montfort J."/>
            <person name="Robinson-Rechavi M."/>
            <person name="Bouchez O."/>
            <person name="Lampietro C."/>
            <person name="Lopez Roques C."/>
            <person name="Donnadieu C."/>
            <person name="Postlethwait J."/>
            <person name="Bobe J."/>
            <person name="Verreycken H."/>
            <person name="Guiguen Y."/>
        </authorList>
    </citation>
    <scope>NUCLEOTIDE SEQUENCE [LARGE SCALE GENOMIC DNA]</scope>
    <source>
        <strain evidence="3">Up_M1</strain>
        <tissue evidence="3">Testis</tissue>
    </source>
</reference>
<evidence type="ECO:0000259" key="2">
    <source>
        <dbReference type="PROSITE" id="PS50866"/>
    </source>
</evidence>
<sequence>MEGGVRERCCSDCYNQHSAVVERHPQEETGSATHTPYGPLAQPGRTMQPGNTGAEPVRPRADDGAYDIISEEDVSGVYDSDSLSFTTCSPHNNTLGAAELCAGDSTSEDLEDQLGAVQDAEICLLRSGELTLSMPLSVEDIAMFGDGLRELFIKSSCYSTIPITMTTSGATIHWLFTSQPKSISFSVLYQEKKDTPLEDVKVLIPLTRCHSHKETMTGELLVRNSGEFTLIFDNSFSRFISKKVLYRLSVEQPVVYDGTD</sequence>
<accession>A0ABD0W6V9</accession>
<proteinExistence type="predicted"/>
<dbReference type="InterPro" id="IPR036598">
    <property type="entry name" value="GOLD_dom_sf"/>
</dbReference>
<comment type="caution">
    <text evidence="3">The sequence shown here is derived from an EMBL/GenBank/DDBJ whole genome shotgun (WGS) entry which is preliminary data.</text>
</comment>
<dbReference type="FunFam" id="2.60.120.680:FF:000004">
    <property type="entry name" value="FYVE and coiled-coil domain containing 1"/>
    <property type="match status" value="1"/>
</dbReference>
<protein>
    <recommendedName>
        <fullName evidence="2">GOLD domain-containing protein</fullName>
    </recommendedName>
</protein>
<dbReference type="PROSITE" id="PS50866">
    <property type="entry name" value="GOLD"/>
    <property type="match status" value="1"/>
</dbReference>
<dbReference type="AlphaFoldDB" id="A0ABD0W6V9"/>
<feature type="region of interest" description="Disordered" evidence="1">
    <location>
        <begin position="24"/>
        <end position="61"/>
    </location>
</feature>
<dbReference type="EMBL" id="JAGEUA010000009">
    <property type="protein sequence ID" value="KAL0967044.1"/>
    <property type="molecule type" value="Genomic_DNA"/>
</dbReference>
<dbReference type="PANTHER" id="PTHR46753:SF2">
    <property type="entry name" value="FYVE AND COILED-COIL DOMAIN-CONTAINING PROTEIN 1"/>
    <property type="match status" value="1"/>
</dbReference>
<dbReference type="PANTHER" id="PTHR46753">
    <property type="entry name" value="FYVE AND COILED-COIL DOMAIN-CONTAINING PROTEIN 1"/>
    <property type="match status" value="1"/>
</dbReference>
<dbReference type="Gene3D" id="2.60.120.680">
    <property type="entry name" value="GOLD domain"/>
    <property type="match status" value="1"/>
</dbReference>
<feature type="domain" description="GOLD" evidence="2">
    <location>
        <begin position="121"/>
        <end position="250"/>
    </location>
</feature>
<name>A0ABD0W6V9_UMBPY</name>
<dbReference type="SUPFAM" id="SSF101576">
    <property type="entry name" value="Supernatant protein factor (SPF), C-terminal domain"/>
    <property type="match status" value="1"/>
</dbReference>
<evidence type="ECO:0000313" key="3">
    <source>
        <dbReference type="EMBL" id="KAL0967044.1"/>
    </source>
</evidence>
<evidence type="ECO:0000256" key="1">
    <source>
        <dbReference type="SAM" id="MobiDB-lite"/>
    </source>
</evidence>
<gene>
    <name evidence="3" type="ORF">UPYG_G00303890</name>
</gene>
<dbReference type="InterPro" id="IPR009038">
    <property type="entry name" value="GOLD_dom"/>
</dbReference>
<keyword evidence="4" id="KW-1185">Reference proteome</keyword>